<protein>
    <submittedName>
        <fullName evidence="1">Uncharacterized protein</fullName>
    </submittedName>
</protein>
<dbReference type="Proteomes" id="UP001162483">
    <property type="component" value="Unassembled WGS sequence"/>
</dbReference>
<gene>
    <name evidence="1" type="ORF">SPARVUS_LOCUS11954072</name>
</gene>
<proteinExistence type="predicted"/>
<evidence type="ECO:0000313" key="2">
    <source>
        <dbReference type="Proteomes" id="UP001162483"/>
    </source>
</evidence>
<feature type="non-terminal residue" evidence="1">
    <location>
        <position position="1"/>
    </location>
</feature>
<comment type="caution">
    <text evidence="1">The sequence shown here is derived from an EMBL/GenBank/DDBJ whole genome shotgun (WGS) entry which is preliminary data.</text>
</comment>
<keyword evidence="2" id="KW-1185">Reference proteome</keyword>
<dbReference type="EMBL" id="CATNWA010016841">
    <property type="protein sequence ID" value="CAI9595836.1"/>
    <property type="molecule type" value="Genomic_DNA"/>
</dbReference>
<reference evidence="1" key="1">
    <citation type="submission" date="2023-05" db="EMBL/GenBank/DDBJ databases">
        <authorList>
            <person name="Stuckert A."/>
        </authorList>
    </citation>
    <scope>NUCLEOTIDE SEQUENCE</scope>
</reference>
<evidence type="ECO:0000313" key="1">
    <source>
        <dbReference type="EMBL" id="CAI9595836.1"/>
    </source>
</evidence>
<sequence length="87" mass="9759">QHCPLHIPPHHFSPFAFCKMPRHPTLCIALGDGRLGCSCSVMETHSMKLSTHCCWAHLKATPSLGVFCLGVSADSWRLLRIVRFSMR</sequence>
<name>A0ABN9FHT0_9NEOB</name>
<organism evidence="1 2">
    <name type="scientific">Staurois parvus</name>
    <dbReference type="NCBI Taxonomy" id="386267"/>
    <lineage>
        <taxon>Eukaryota</taxon>
        <taxon>Metazoa</taxon>
        <taxon>Chordata</taxon>
        <taxon>Craniata</taxon>
        <taxon>Vertebrata</taxon>
        <taxon>Euteleostomi</taxon>
        <taxon>Amphibia</taxon>
        <taxon>Batrachia</taxon>
        <taxon>Anura</taxon>
        <taxon>Neobatrachia</taxon>
        <taxon>Ranoidea</taxon>
        <taxon>Ranidae</taxon>
        <taxon>Staurois</taxon>
    </lineage>
</organism>
<accession>A0ABN9FHT0</accession>